<evidence type="ECO:0000313" key="3">
    <source>
        <dbReference type="Proteomes" id="UP001151760"/>
    </source>
</evidence>
<proteinExistence type="predicted"/>
<sequence length="213" mass="24269">MTSQRQSPTDSAQGYNKEMGYIQVTSNITTFLEQMAEERKLASSQAPPKEDREKFVQWISDYELPNDLVMPNLMTCYAKNAAPYMGLRDPNSAHFDIREPTSTHQIWTQAIDNTPDRLHRRDILLAGSTSKYNVLLGRRKIQKLSMKVSTIRSVVKFPMEEGLVTIKSKYPGLEETLSITTKEITFEQACWETTQNSSNKGRQDQSPNMTGKP</sequence>
<organism evidence="2 3">
    <name type="scientific">Tanacetum coccineum</name>
    <dbReference type="NCBI Taxonomy" id="301880"/>
    <lineage>
        <taxon>Eukaryota</taxon>
        <taxon>Viridiplantae</taxon>
        <taxon>Streptophyta</taxon>
        <taxon>Embryophyta</taxon>
        <taxon>Tracheophyta</taxon>
        <taxon>Spermatophyta</taxon>
        <taxon>Magnoliopsida</taxon>
        <taxon>eudicotyledons</taxon>
        <taxon>Gunneridae</taxon>
        <taxon>Pentapetalae</taxon>
        <taxon>asterids</taxon>
        <taxon>campanulids</taxon>
        <taxon>Asterales</taxon>
        <taxon>Asteraceae</taxon>
        <taxon>Asteroideae</taxon>
        <taxon>Anthemideae</taxon>
        <taxon>Anthemidinae</taxon>
        <taxon>Tanacetum</taxon>
    </lineage>
</organism>
<protein>
    <submittedName>
        <fullName evidence="2">Uncharacterized protein</fullName>
    </submittedName>
</protein>
<reference evidence="2" key="1">
    <citation type="journal article" date="2022" name="Int. J. Mol. Sci.">
        <title>Draft Genome of Tanacetum Coccineum: Genomic Comparison of Closely Related Tanacetum-Family Plants.</title>
        <authorList>
            <person name="Yamashiro T."/>
            <person name="Shiraishi A."/>
            <person name="Nakayama K."/>
            <person name="Satake H."/>
        </authorList>
    </citation>
    <scope>NUCLEOTIDE SEQUENCE</scope>
</reference>
<reference evidence="2" key="2">
    <citation type="submission" date="2022-01" db="EMBL/GenBank/DDBJ databases">
        <authorList>
            <person name="Yamashiro T."/>
            <person name="Shiraishi A."/>
            <person name="Satake H."/>
            <person name="Nakayama K."/>
        </authorList>
    </citation>
    <scope>NUCLEOTIDE SEQUENCE</scope>
</reference>
<name>A0ABQ5A7T9_9ASTR</name>
<evidence type="ECO:0000313" key="2">
    <source>
        <dbReference type="EMBL" id="GJS97148.1"/>
    </source>
</evidence>
<feature type="region of interest" description="Disordered" evidence="1">
    <location>
        <begin position="193"/>
        <end position="213"/>
    </location>
</feature>
<keyword evidence="3" id="KW-1185">Reference proteome</keyword>
<gene>
    <name evidence="2" type="ORF">Tco_0804116</name>
</gene>
<dbReference type="Proteomes" id="UP001151760">
    <property type="component" value="Unassembled WGS sequence"/>
</dbReference>
<comment type="caution">
    <text evidence="2">The sequence shown here is derived from an EMBL/GenBank/DDBJ whole genome shotgun (WGS) entry which is preliminary data.</text>
</comment>
<evidence type="ECO:0000256" key="1">
    <source>
        <dbReference type="SAM" id="MobiDB-lite"/>
    </source>
</evidence>
<dbReference type="EMBL" id="BQNB010011939">
    <property type="protein sequence ID" value="GJS97148.1"/>
    <property type="molecule type" value="Genomic_DNA"/>
</dbReference>
<accession>A0ABQ5A7T9</accession>